<dbReference type="Gene3D" id="3.40.50.410">
    <property type="entry name" value="von Willebrand factor, type A domain"/>
    <property type="match status" value="1"/>
</dbReference>
<comment type="similarity">
    <text evidence="3 14">Belongs to the TFB4 family.</text>
</comment>
<dbReference type="GO" id="GO:0006289">
    <property type="term" value="P:nucleotide-excision repair"/>
    <property type="evidence" value="ECO:0007669"/>
    <property type="project" value="UniProtKB-UniRule"/>
</dbReference>
<evidence type="ECO:0000256" key="14">
    <source>
        <dbReference type="RuleBase" id="RU368090"/>
    </source>
</evidence>
<evidence type="ECO:0000256" key="1">
    <source>
        <dbReference type="ARBA" id="ARBA00002817"/>
    </source>
</evidence>
<dbReference type="PANTHER" id="PTHR12831:SF0">
    <property type="entry name" value="GENERAL TRANSCRIPTION FACTOR IIH SUBUNIT 3"/>
    <property type="match status" value="1"/>
</dbReference>
<evidence type="ECO:0000313" key="17">
    <source>
        <dbReference type="Proteomes" id="UP001196530"/>
    </source>
</evidence>
<comment type="caution">
    <text evidence="16">The sequence shown here is derived from an EMBL/GenBank/DDBJ whole genome shotgun (WGS) entry which is preliminary data.</text>
</comment>
<dbReference type="Pfam" id="PF03850">
    <property type="entry name" value="Tfb4"/>
    <property type="match status" value="1"/>
</dbReference>
<keyword evidence="9 14" id="KW-0805">Transcription regulation</keyword>
<keyword evidence="11 14" id="KW-0234">DNA repair</keyword>
<dbReference type="GeneID" id="66125432"/>
<comment type="subcellular location">
    <subcellularLocation>
        <location evidence="2 14">Nucleus</location>
    </subcellularLocation>
</comment>
<protein>
    <recommendedName>
        <fullName evidence="4 14">General transcription and DNA repair factor IIH subunit TFB4</fullName>
        <shortName evidence="14">TFIIH subunit TFB4</shortName>
    </recommendedName>
    <alternativeName>
        <fullName evidence="13 14">RNA polymerase II transcription factor B subunit 4</fullName>
    </alternativeName>
</protein>
<reference evidence="16" key="1">
    <citation type="journal article" date="2021" name="G3 (Bethesda)">
        <title>Genomic diversity, chromosomal rearrangements, and interspecies hybridization in the ogataea polymorpha species complex.</title>
        <authorList>
            <person name="Hanson S.J."/>
            <person name="Cinneide E.O."/>
            <person name="Salzberg L.I."/>
            <person name="Wolfe K.H."/>
            <person name="McGowan J."/>
            <person name="Fitzpatrick D.A."/>
            <person name="Matlin K."/>
        </authorList>
    </citation>
    <scope>NUCLEOTIDE SEQUENCE</scope>
    <source>
        <strain evidence="16">61-244</strain>
    </source>
</reference>
<evidence type="ECO:0000256" key="5">
    <source>
        <dbReference type="ARBA" id="ARBA00022723"/>
    </source>
</evidence>
<comment type="subunit">
    <text evidence="14">Component of the 7-subunit TFIIH core complex composed of XPB/SSL2, XPD/RAD3, SSL1, TFB1, TFB2, TFB4 and TFB5, which is active in NER. The core complex associates with the 3-subunit CTD-kinase module TFIIK composed of CCL1, KIN28 and TFB3 to form the 10-subunit holoenzyme (holo-TFIIH) active in transcription.</text>
</comment>
<evidence type="ECO:0000256" key="10">
    <source>
        <dbReference type="ARBA" id="ARBA00023163"/>
    </source>
</evidence>
<dbReference type="RefSeq" id="XP_043061840.1">
    <property type="nucleotide sequence ID" value="XM_043201740.1"/>
</dbReference>
<comment type="function">
    <text evidence="1 14">Component of the general transcription and DNA repair factor IIH (TFIIH) core complex, which is involved in general and transcription-coupled nucleotide excision repair (NER) of damaged DNA and, when complexed to TFIIK, in RNA transcription by RNA polymerase II. In NER, TFIIH acts by opening DNA around the lesion to allow the excision of the damaged oligonucleotide and its replacement by a new DNA fragment. In transcription, TFIIH has an essential role in transcription initiation. When the pre-initiation complex (PIC) has been established, TFIIH is required for promoter opening and promoter escape. Phosphorylation of the C-terminal tail (CTD) of the largest subunit of RNA polymerase II by the kinase module TFIIK controls the initiation of transcription.</text>
</comment>
<dbReference type="Proteomes" id="UP001196530">
    <property type="component" value="Unassembled WGS sequence"/>
</dbReference>
<evidence type="ECO:0000256" key="6">
    <source>
        <dbReference type="ARBA" id="ARBA00022763"/>
    </source>
</evidence>
<keyword evidence="10 14" id="KW-0804">Transcription</keyword>
<sequence>MDAIADRAFTESQTNPAHKLVDETPSLLAVVVDINPLEWRKLEKEHSVSLKQVVSSIIVMLNSHLSLNSSNHVALYIANSYSHGAQLIYPRTESSKSTRFLHTPGMYRQFRFIDGSIVDTIEHLLNEQPDTLLQLIGREQGKQHIKGTLAGAMSMALCHINKIQQSDELNALKSRLLVVSISDDSTLPYVSVMNTIFASQKMKISVDVCKLGPSSTFLQQAADATNGVYIYITQPEGLIQYLTTALFIDPMLRPIIVLPTDESIDFRASCFITNKVIDVGYVCSVCLCILSVIPEDEKCPTCHSKFDHNLITKLKRKPKVLPLKKKDKELGDKNGTATPESA</sequence>
<dbReference type="InterPro" id="IPR036465">
    <property type="entry name" value="vWFA_dom_sf"/>
</dbReference>
<dbReference type="AlphaFoldDB" id="A0AAN6DIN0"/>
<evidence type="ECO:0000256" key="2">
    <source>
        <dbReference type="ARBA" id="ARBA00004123"/>
    </source>
</evidence>
<keyword evidence="8 14" id="KW-0862">Zinc</keyword>
<dbReference type="PANTHER" id="PTHR12831">
    <property type="entry name" value="TRANSCRIPTION INITIATION FACTOR IIH TFIIH , POLYPEPTIDE 3-RELATED"/>
    <property type="match status" value="1"/>
</dbReference>
<keyword evidence="6 14" id="KW-0227">DNA damage</keyword>
<keyword evidence="5 14" id="KW-0479">Metal-binding</keyword>
<evidence type="ECO:0000256" key="4">
    <source>
        <dbReference type="ARBA" id="ARBA00021280"/>
    </source>
</evidence>
<keyword evidence="7 14" id="KW-0863">Zinc-finger</keyword>
<feature type="region of interest" description="Disordered" evidence="15">
    <location>
        <begin position="322"/>
        <end position="342"/>
    </location>
</feature>
<evidence type="ECO:0000256" key="8">
    <source>
        <dbReference type="ARBA" id="ARBA00022833"/>
    </source>
</evidence>
<evidence type="ECO:0000256" key="13">
    <source>
        <dbReference type="ARBA" id="ARBA00033341"/>
    </source>
</evidence>
<organism evidence="16 17">
    <name type="scientific">Pichia angusta</name>
    <name type="common">Yeast</name>
    <name type="synonym">Hansenula polymorpha</name>
    <dbReference type="NCBI Taxonomy" id="870730"/>
    <lineage>
        <taxon>Eukaryota</taxon>
        <taxon>Fungi</taxon>
        <taxon>Dikarya</taxon>
        <taxon>Ascomycota</taxon>
        <taxon>Saccharomycotina</taxon>
        <taxon>Pichiomycetes</taxon>
        <taxon>Pichiales</taxon>
        <taxon>Pichiaceae</taxon>
        <taxon>Ogataea</taxon>
    </lineage>
</organism>
<evidence type="ECO:0000256" key="11">
    <source>
        <dbReference type="ARBA" id="ARBA00023204"/>
    </source>
</evidence>
<evidence type="ECO:0000256" key="12">
    <source>
        <dbReference type="ARBA" id="ARBA00023242"/>
    </source>
</evidence>
<proteinExistence type="inferred from homology"/>
<evidence type="ECO:0000256" key="7">
    <source>
        <dbReference type="ARBA" id="ARBA00022771"/>
    </source>
</evidence>
<dbReference type="InterPro" id="IPR004600">
    <property type="entry name" value="TFIIH_Tfb4/GTF2H3"/>
</dbReference>
<gene>
    <name evidence="16" type="ORF">KL928_001381</name>
</gene>
<keyword evidence="12 14" id="KW-0539">Nucleus</keyword>
<dbReference type="EMBL" id="JAHLUX010000002">
    <property type="protein sequence ID" value="KAG7821297.1"/>
    <property type="molecule type" value="Genomic_DNA"/>
</dbReference>
<name>A0AAN6DIN0_PICAN</name>
<dbReference type="GO" id="GO:0000439">
    <property type="term" value="C:transcription factor TFIIH core complex"/>
    <property type="evidence" value="ECO:0007669"/>
    <property type="project" value="UniProtKB-UniRule"/>
</dbReference>
<dbReference type="GO" id="GO:0006355">
    <property type="term" value="P:regulation of DNA-templated transcription"/>
    <property type="evidence" value="ECO:0007669"/>
    <property type="project" value="InterPro"/>
</dbReference>
<evidence type="ECO:0000256" key="15">
    <source>
        <dbReference type="SAM" id="MobiDB-lite"/>
    </source>
</evidence>
<evidence type="ECO:0000313" key="16">
    <source>
        <dbReference type="EMBL" id="KAG7821297.1"/>
    </source>
</evidence>
<evidence type="ECO:0000256" key="3">
    <source>
        <dbReference type="ARBA" id="ARBA00005273"/>
    </source>
</evidence>
<accession>A0AAN6DIN0</accession>
<evidence type="ECO:0000256" key="9">
    <source>
        <dbReference type="ARBA" id="ARBA00023015"/>
    </source>
</evidence>
<dbReference type="GO" id="GO:0005675">
    <property type="term" value="C:transcription factor TFIIH holo complex"/>
    <property type="evidence" value="ECO:0007669"/>
    <property type="project" value="UniProtKB-UniRule"/>
</dbReference>
<dbReference type="GO" id="GO:0008270">
    <property type="term" value="F:zinc ion binding"/>
    <property type="evidence" value="ECO:0007669"/>
    <property type="project" value="UniProtKB-KW"/>
</dbReference>